<organism evidence="4 5">
    <name type="scientific">Pseudooceanicola pacificus</name>
    <dbReference type="NCBI Taxonomy" id="2676438"/>
    <lineage>
        <taxon>Bacteria</taxon>
        <taxon>Pseudomonadati</taxon>
        <taxon>Pseudomonadota</taxon>
        <taxon>Alphaproteobacteria</taxon>
        <taxon>Rhodobacterales</taxon>
        <taxon>Paracoccaceae</taxon>
        <taxon>Pseudooceanicola</taxon>
    </lineage>
</organism>
<dbReference type="InterPro" id="IPR050287">
    <property type="entry name" value="MTA/SAH_deaminase"/>
</dbReference>
<accession>A0A844W2U9</accession>
<protein>
    <submittedName>
        <fullName evidence="4">Amidohydrolase family protein</fullName>
    </submittedName>
</protein>
<dbReference type="SUPFAM" id="SSF51338">
    <property type="entry name" value="Composite domain of metallo-dependent hydrolases"/>
    <property type="match status" value="1"/>
</dbReference>
<evidence type="ECO:0000259" key="3">
    <source>
        <dbReference type="Pfam" id="PF01979"/>
    </source>
</evidence>
<dbReference type="Proteomes" id="UP000443843">
    <property type="component" value="Unassembled WGS sequence"/>
</dbReference>
<sequence length="542" mass="57543">MPRPAHRHAAGERLVSRLRRHPARICLCSCDQPGGILFLRAGAGLRVTRPLRLSGGRVWTGEGGAAQLCDLLIAGDRVEALLDPGAPGHPDWQVVDAGGCLILPPFYNAHVHAGSALARGTEDSLPLELWSFWAIGIGSAASEAQFECAMKLTAIEMIRGGIGGYTDHAPQARRAGIALRVHRQSGMRIGYAPFFADLWDEDILDIPADRAVLRRLGLPVPATPDGIGQLFRGLAAELAGSRVHLLLGPNAPQRSSDLLLDAWGALSDELGIGSHTHLLETFPQADLAARRWPGGVLDALRQRGLAGPGFSGAHAIWLTDRDYADMAQRGMMAVHNPLSNLMLGSGQMRLRAALSAGVRVGLGTDCCNTAGRYDMFETMRHALVNGRTPGSDFTTWIRPEEVLRAAACDGWAALGPSEEPRRIAPGAAADLQIIDRRGHGLAGTAPDARGLVSQGHGGAVRDLMIAGDWLMRDGVVRVFDEAAVLSEAADAAEALRQSSREITSALPGLVPAYLDWQSRRFAPAACPGCGGLHPPAARDGND</sequence>
<feature type="domain" description="Amidohydrolase-related" evidence="3">
    <location>
        <begin position="102"/>
        <end position="469"/>
    </location>
</feature>
<keyword evidence="2 4" id="KW-0378">Hydrolase</keyword>
<name>A0A844W2U9_9RHOB</name>
<proteinExistence type="inferred from homology"/>
<dbReference type="InterPro" id="IPR011059">
    <property type="entry name" value="Metal-dep_hydrolase_composite"/>
</dbReference>
<dbReference type="Pfam" id="PF01979">
    <property type="entry name" value="Amidohydro_1"/>
    <property type="match status" value="1"/>
</dbReference>
<dbReference type="AlphaFoldDB" id="A0A844W2U9"/>
<dbReference type="InterPro" id="IPR032466">
    <property type="entry name" value="Metal_Hydrolase"/>
</dbReference>
<evidence type="ECO:0000256" key="2">
    <source>
        <dbReference type="ARBA" id="ARBA00022801"/>
    </source>
</evidence>
<dbReference type="SUPFAM" id="SSF51556">
    <property type="entry name" value="Metallo-dependent hydrolases"/>
    <property type="match status" value="1"/>
</dbReference>
<dbReference type="Gene3D" id="3.20.20.140">
    <property type="entry name" value="Metal-dependent hydrolases"/>
    <property type="match status" value="1"/>
</dbReference>
<evidence type="ECO:0000256" key="1">
    <source>
        <dbReference type="ARBA" id="ARBA00006745"/>
    </source>
</evidence>
<evidence type="ECO:0000313" key="4">
    <source>
        <dbReference type="EMBL" id="MWB77151.1"/>
    </source>
</evidence>
<reference evidence="4 5" key="1">
    <citation type="submission" date="2019-11" db="EMBL/GenBank/DDBJ databases">
        <title>Pseudooceanicola pacifica sp. nov., isolated from deep-sea sediment of the Pacific Ocean.</title>
        <authorList>
            <person name="Lyu L."/>
        </authorList>
    </citation>
    <scope>NUCLEOTIDE SEQUENCE [LARGE SCALE GENOMIC DNA]</scope>
    <source>
        <strain evidence="4 5">216_PA32_1</strain>
    </source>
</reference>
<gene>
    <name evidence="4" type="ORF">GLS40_03850</name>
</gene>
<dbReference type="Gene3D" id="2.30.40.10">
    <property type="entry name" value="Urease, subunit C, domain 1"/>
    <property type="match status" value="1"/>
</dbReference>
<dbReference type="GO" id="GO:0016810">
    <property type="term" value="F:hydrolase activity, acting on carbon-nitrogen (but not peptide) bonds"/>
    <property type="evidence" value="ECO:0007669"/>
    <property type="project" value="InterPro"/>
</dbReference>
<dbReference type="PANTHER" id="PTHR43794:SF11">
    <property type="entry name" value="AMIDOHYDROLASE-RELATED DOMAIN-CONTAINING PROTEIN"/>
    <property type="match status" value="1"/>
</dbReference>
<dbReference type="InterPro" id="IPR006680">
    <property type="entry name" value="Amidohydro-rel"/>
</dbReference>
<comment type="similarity">
    <text evidence="1">Belongs to the metallo-dependent hydrolases superfamily. ATZ/TRZ family.</text>
</comment>
<comment type="caution">
    <text evidence="4">The sequence shown here is derived from an EMBL/GenBank/DDBJ whole genome shotgun (WGS) entry which is preliminary data.</text>
</comment>
<dbReference type="EMBL" id="WNXQ01000002">
    <property type="protein sequence ID" value="MWB77151.1"/>
    <property type="molecule type" value="Genomic_DNA"/>
</dbReference>
<dbReference type="PANTHER" id="PTHR43794">
    <property type="entry name" value="AMINOHYDROLASE SSNA-RELATED"/>
    <property type="match status" value="1"/>
</dbReference>
<evidence type="ECO:0000313" key="5">
    <source>
        <dbReference type="Proteomes" id="UP000443843"/>
    </source>
</evidence>
<keyword evidence="5" id="KW-1185">Reference proteome</keyword>